<evidence type="ECO:0000256" key="1">
    <source>
        <dbReference type="SAM" id="Phobius"/>
    </source>
</evidence>
<keyword evidence="1" id="KW-0472">Membrane</keyword>
<keyword evidence="1" id="KW-1133">Transmembrane helix</keyword>
<keyword evidence="1" id="KW-0812">Transmembrane</keyword>
<accession>A0A397GU13</accession>
<comment type="caution">
    <text evidence="2">The sequence shown here is derived from an EMBL/GenBank/DDBJ whole genome shotgun (WGS) entry which is preliminary data.</text>
</comment>
<dbReference type="AlphaFoldDB" id="A0A397GU13"/>
<dbReference type="GO" id="GO:0016020">
    <property type="term" value="C:membrane"/>
    <property type="evidence" value="ECO:0007669"/>
    <property type="project" value="TreeGrafter"/>
</dbReference>
<keyword evidence="3" id="KW-1185">Reference proteome</keyword>
<dbReference type="OrthoDB" id="29773at2759"/>
<name>A0A397GU13_9GLOM</name>
<organism evidence="2 3">
    <name type="scientific">Diversispora epigaea</name>
    <dbReference type="NCBI Taxonomy" id="1348612"/>
    <lineage>
        <taxon>Eukaryota</taxon>
        <taxon>Fungi</taxon>
        <taxon>Fungi incertae sedis</taxon>
        <taxon>Mucoromycota</taxon>
        <taxon>Glomeromycotina</taxon>
        <taxon>Glomeromycetes</taxon>
        <taxon>Diversisporales</taxon>
        <taxon>Diversisporaceae</taxon>
        <taxon>Diversispora</taxon>
    </lineage>
</organism>
<gene>
    <name evidence="2" type="ORF">Glove_437g36</name>
</gene>
<dbReference type="Proteomes" id="UP000266861">
    <property type="component" value="Unassembled WGS sequence"/>
</dbReference>
<dbReference type="EMBL" id="PQFF01000385">
    <property type="protein sequence ID" value="RHZ53769.1"/>
    <property type="molecule type" value="Genomic_DNA"/>
</dbReference>
<evidence type="ECO:0000313" key="3">
    <source>
        <dbReference type="Proteomes" id="UP000266861"/>
    </source>
</evidence>
<reference evidence="2 3" key="1">
    <citation type="submission" date="2018-08" db="EMBL/GenBank/DDBJ databases">
        <title>Genome and evolution of the arbuscular mycorrhizal fungus Diversispora epigaea (formerly Glomus versiforme) and its bacterial endosymbionts.</title>
        <authorList>
            <person name="Sun X."/>
            <person name="Fei Z."/>
            <person name="Harrison M."/>
        </authorList>
    </citation>
    <scope>NUCLEOTIDE SEQUENCE [LARGE SCALE GENOMIC DNA]</scope>
    <source>
        <strain evidence="2 3">IT104</strain>
    </source>
</reference>
<dbReference type="PANTHER" id="PTHR13146">
    <property type="match status" value="1"/>
</dbReference>
<feature type="transmembrane region" description="Helical" evidence="1">
    <location>
        <begin position="51"/>
        <end position="70"/>
    </location>
</feature>
<evidence type="ECO:0000313" key="2">
    <source>
        <dbReference type="EMBL" id="RHZ53769.1"/>
    </source>
</evidence>
<sequence length="86" mass="9799">MVGKTQFLVTGMLISGVANTILNKLQDIQCVANCDDPNTAEYFEQPVWQTLNMFIGETMCFIVVYIILLWEFQKEKRASGLAEHHC</sequence>
<proteinExistence type="predicted"/>
<dbReference type="PANTHER" id="PTHR13146:SF0">
    <property type="entry name" value="SOLUTE CARRIER FAMILY 35 MEMBER F6"/>
    <property type="match status" value="1"/>
</dbReference>
<protein>
    <submittedName>
        <fullName evidence="2">Uncharacterized protein</fullName>
    </submittedName>
</protein>